<dbReference type="SUPFAM" id="SSF54975">
    <property type="entry name" value="Acylphosphatase/BLUF domain-like"/>
    <property type="match status" value="1"/>
</dbReference>
<evidence type="ECO:0000259" key="1">
    <source>
        <dbReference type="PROSITE" id="PS50925"/>
    </source>
</evidence>
<sequence length="144" mass="16893">MSDLYHLIYKSEAKKPLDACELTELAKLARFKNFIYQLSGLLIYSEQRFFQVLEGKLSSIELIYQKIEEDDRHENIVLLTKEPIASRTFWRWNMGLTIIDDDSDIKQQLVNYMQSNINLAAANKNDAGFILEAFSRETFQNYIQ</sequence>
<dbReference type="EMBL" id="UGNV01000001">
    <property type="protein sequence ID" value="STX29241.1"/>
    <property type="molecule type" value="Genomic_DNA"/>
</dbReference>
<evidence type="ECO:0000313" key="2">
    <source>
        <dbReference type="EMBL" id="STX29241.1"/>
    </source>
</evidence>
<gene>
    <name evidence="2" type="primary">ycgF_2</name>
    <name evidence="2" type="ORF">NCTC13315_01779</name>
</gene>
<protein>
    <submittedName>
        <fullName evidence="2">Regulatory protein (GGDEF domain)</fullName>
    </submittedName>
</protein>
<dbReference type="SMART" id="SM01034">
    <property type="entry name" value="BLUF"/>
    <property type="match status" value="1"/>
</dbReference>
<organism evidence="2 3">
    <name type="scientific">Legionella beliardensis</name>
    <dbReference type="NCBI Taxonomy" id="91822"/>
    <lineage>
        <taxon>Bacteria</taxon>
        <taxon>Pseudomonadati</taxon>
        <taxon>Pseudomonadota</taxon>
        <taxon>Gammaproteobacteria</taxon>
        <taxon>Legionellales</taxon>
        <taxon>Legionellaceae</taxon>
        <taxon>Legionella</taxon>
    </lineage>
</organism>
<dbReference type="AlphaFoldDB" id="A0A378I3G2"/>
<dbReference type="Gene3D" id="3.30.70.100">
    <property type="match status" value="1"/>
</dbReference>
<feature type="domain" description="BLUF" evidence="1">
    <location>
        <begin position="4"/>
        <end position="95"/>
    </location>
</feature>
<keyword evidence="3" id="KW-1185">Reference proteome</keyword>
<dbReference type="RefSeq" id="WP_115302930.1">
    <property type="nucleotide sequence ID" value="NZ_CAAAHO010000007.1"/>
</dbReference>
<reference evidence="2 3" key="1">
    <citation type="submission" date="2018-06" db="EMBL/GenBank/DDBJ databases">
        <authorList>
            <consortium name="Pathogen Informatics"/>
            <person name="Doyle S."/>
        </authorList>
    </citation>
    <scope>NUCLEOTIDE SEQUENCE [LARGE SCALE GENOMIC DNA]</scope>
    <source>
        <strain evidence="2 3">NCTC13315</strain>
    </source>
</reference>
<dbReference type="InterPro" id="IPR036046">
    <property type="entry name" value="Acylphosphatase-like_dom_sf"/>
</dbReference>
<evidence type="ECO:0000313" key="3">
    <source>
        <dbReference type="Proteomes" id="UP000254968"/>
    </source>
</evidence>
<name>A0A378I3G2_9GAMM</name>
<dbReference type="Proteomes" id="UP000254968">
    <property type="component" value="Unassembled WGS sequence"/>
</dbReference>
<dbReference type="OrthoDB" id="557705at2"/>
<dbReference type="InterPro" id="IPR007024">
    <property type="entry name" value="BLUF_domain"/>
</dbReference>
<dbReference type="GO" id="GO:0071949">
    <property type="term" value="F:FAD binding"/>
    <property type="evidence" value="ECO:0007669"/>
    <property type="project" value="InterPro"/>
</dbReference>
<accession>A0A378I3G2</accession>
<dbReference type="Pfam" id="PF04940">
    <property type="entry name" value="BLUF"/>
    <property type="match status" value="1"/>
</dbReference>
<proteinExistence type="predicted"/>
<dbReference type="GO" id="GO:0009882">
    <property type="term" value="F:blue light photoreceptor activity"/>
    <property type="evidence" value="ECO:0007669"/>
    <property type="project" value="InterPro"/>
</dbReference>
<dbReference type="PROSITE" id="PS50925">
    <property type="entry name" value="BLUF"/>
    <property type="match status" value="1"/>
</dbReference>